<dbReference type="Gene3D" id="3.40.50.300">
    <property type="entry name" value="P-loop containing nucleotide triphosphate hydrolases"/>
    <property type="match status" value="1"/>
</dbReference>
<dbReference type="PANTHER" id="PTHR10344:SF4">
    <property type="entry name" value="UMP-CMP KINASE 2, MITOCHONDRIAL"/>
    <property type="match status" value="1"/>
</dbReference>
<evidence type="ECO:0000256" key="9">
    <source>
        <dbReference type="ARBA" id="ARBA00048743"/>
    </source>
</evidence>
<dbReference type="GO" id="GO:0006233">
    <property type="term" value="P:dTDP biosynthetic process"/>
    <property type="evidence" value="ECO:0007669"/>
    <property type="project" value="InterPro"/>
</dbReference>
<comment type="function">
    <text evidence="10 11">Phosphorylation of dTMP to form dTDP in both de novo and salvage pathways of dTTP synthesis.</text>
</comment>
<evidence type="ECO:0000256" key="11">
    <source>
        <dbReference type="HAMAP-Rule" id="MF_00165"/>
    </source>
</evidence>
<dbReference type="EMBL" id="DOZN01000027">
    <property type="protein sequence ID" value="HCC42634.1"/>
    <property type="molecule type" value="Genomic_DNA"/>
</dbReference>
<comment type="similarity">
    <text evidence="1 11">Belongs to the thymidylate kinase family.</text>
</comment>
<dbReference type="GO" id="GO:0004798">
    <property type="term" value="F:dTMP kinase activity"/>
    <property type="evidence" value="ECO:0007669"/>
    <property type="project" value="UniProtKB-UniRule"/>
</dbReference>
<dbReference type="InterPro" id="IPR018094">
    <property type="entry name" value="Thymidylate_kinase"/>
</dbReference>
<evidence type="ECO:0000256" key="1">
    <source>
        <dbReference type="ARBA" id="ARBA00009776"/>
    </source>
</evidence>
<evidence type="ECO:0000256" key="6">
    <source>
        <dbReference type="ARBA" id="ARBA00022741"/>
    </source>
</evidence>
<dbReference type="GO" id="GO:0006227">
    <property type="term" value="P:dUDP biosynthetic process"/>
    <property type="evidence" value="ECO:0007669"/>
    <property type="project" value="TreeGrafter"/>
</dbReference>
<dbReference type="GO" id="GO:0005829">
    <property type="term" value="C:cytosol"/>
    <property type="evidence" value="ECO:0007669"/>
    <property type="project" value="TreeGrafter"/>
</dbReference>
<dbReference type="Proteomes" id="UP000263336">
    <property type="component" value="Unassembled WGS sequence"/>
</dbReference>
<protein>
    <recommendedName>
        <fullName evidence="3 11">Thymidylate kinase</fullName>
        <ecNumber evidence="2 11">2.7.4.9</ecNumber>
    </recommendedName>
    <alternativeName>
        <fullName evidence="11">dTMP kinase</fullName>
    </alternativeName>
</protein>
<keyword evidence="7 11" id="KW-0418">Kinase</keyword>
<dbReference type="GO" id="GO:0005524">
    <property type="term" value="F:ATP binding"/>
    <property type="evidence" value="ECO:0007669"/>
    <property type="project" value="UniProtKB-UniRule"/>
</dbReference>
<evidence type="ECO:0000259" key="12">
    <source>
        <dbReference type="Pfam" id="PF02223"/>
    </source>
</evidence>
<dbReference type="Pfam" id="PF02223">
    <property type="entry name" value="Thymidylate_kin"/>
    <property type="match status" value="1"/>
</dbReference>
<dbReference type="FunFam" id="3.40.50.300:FF:000225">
    <property type="entry name" value="Thymidylate kinase"/>
    <property type="match status" value="1"/>
</dbReference>
<dbReference type="PROSITE" id="PS01331">
    <property type="entry name" value="THYMIDYLATE_KINASE"/>
    <property type="match status" value="1"/>
</dbReference>
<feature type="domain" description="Thymidylate kinase-like" evidence="12">
    <location>
        <begin position="16"/>
        <end position="202"/>
    </location>
</feature>
<evidence type="ECO:0000256" key="10">
    <source>
        <dbReference type="ARBA" id="ARBA00057735"/>
    </source>
</evidence>
<evidence type="ECO:0000313" key="13">
    <source>
        <dbReference type="EMBL" id="HCC42634.1"/>
    </source>
</evidence>
<evidence type="ECO:0000256" key="4">
    <source>
        <dbReference type="ARBA" id="ARBA00022679"/>
    </source>
</evidence>
<evidence type="ECO:0000256" key="5">
    <source>
        <dbReference type="ARBA" id="ARBA00022727"/>
    </source>
</evidence>
<evidence type="ECO:0000256" key="3">
    <source>
        <dbReference type="ARBA" id="ARBA00017144"/>
    </source>
</evidence>
<reference evidence="13 14" key="1">
    <citation type="journal article" date="2018" name="Nat. Biotechnol.">
        <title>A standardized bacterial taxonomy based on genome phylogeny substantially revises the tree of life.</title>
        <authorList>
            <person name="Parks D.H."/>
            <person name="Chuvochina M."/>
            <person name="Waite D.W."/>
            <person name="Rinke C."/>
            <person name="Skarshewski A."/>
            <person name="Chaumeil P.A."/>
            <person name="Hugenholtz P."/>
        </authorList>
    </citation>
    <scope>NUCLEOTIDE SEQUENCE [LARGE SCALE GENOMIC DNA]</scope>
    <source>
        <strain evidence="13">UBA11701</strain>
    </source>
</reference>
<evidence type="ECO:0000256" key="7">
    <source>
        <dbReference type="ARBA" id="ARBA00022777"/>
    </source>
</evidence>
<keyword evidence="5 11" id="KW-0545">Nucleotide biosynthesis</keyword>
<keyword evidence="4 11" id="KW-0808">Transferase</keyword>
<dbReference type="InterPro" id="IPR018095">
    <property type="entry name" value="Thymidylate_kin_CS"/>
</dbReference>
<dbReference type="InterPro" id="IPR039430">
    <property type="entry name" value="Thymidylate_kin-like_dom"/>
</dbReference>
<dbReference type="GO" id="GO:0006235">
    <property type="term" value="P:dTTP biosynthetic process"/>
    <property type="evidence" value="ECO:0007669"/>
    <property type="project" value="UniProtKB-UniRule"/>
</dbReference>
<accession>A0A3D0ZT88</accession>
<dbReference type="EC" id="2.7.4.9" evidence="2 11"/>
<dbReference type="SUPFAM" id="SSF52540">
    <property type="entry name" value="P-loop containing nucleoside triphosphate hydrolases"/>
    <property type="match status" value="1"/>
</dbReference>
<comment type="caution">
    <text evidence="13">The sequence shown here is derived from an EMBL/GenBank/DDBJ whole genome shotgun (WGS) entry which is preliminary data.</text>
</comment>
<dbReference type="PANTHER" id="PTHR10344">
    <property type="entry name" value="THYMIDYLATE KINASE"/>
    <property type="match status" value="1"/>
</dbReference>
<evidence type="ECO:0000313" key="14">
    <source>
        <dbReference type="Proteomes" id="UP000263336"/>
    </source>
</evidence>
<evidence type="ECO:0000256" key="2">
    <source>
        <dbReference type="ARBA" id="ARBA00012980"/>
    </source>
</evidence>
<dbReference type="CDD" id="cd01672">
    <property type="entry name" value="TMPK"/>
    <property type="match status" value="1"/>
</dbReference>
<comment type="caution">
    <text evidence="11">Lacks conserved residue(s) required for the propagation of feature annotation.</text>
</comment>
<dbReference type="HAMAP" id="MF_00165">
    <property type="entry name" value="Thymidylate_kinase"/>
    <property type="match status" value="1"/>
</dbReference>
<gene>
    <name evidence="11 13" type="primary">tmk</name>
    <name evidence="13" type="ORF">DEP93_04150</name>
</gene>
<keyword evidence="6 11" id="KW-0547">Nucleotide-binding</keyword>
<proteinExistence type="inferred from homology"/>
<dbReference type="AlphaFoldDB" id="A0A3D0ZT88"/>
<dbReference type="NCBIfam" id="TIGR00041">
    <property type="entry name" value="DTMP_kinase"/>
    <property type="match status" value="1"/>
</dbReference>
<sequence>MALKQLTKEGEMLIAFEGGEGSGKGTQIRLLEQSLKSRGIDVLSVIEPGETAVGKAIRKILLDRKNLRILGITEALLFFAARAQDIRITRHALEKGTVVLSDRSFYSTYAYSCGARGVSEILIDTLTEFVVEDTVPDLVILLDIPPELGLARKKTQKEMNRLDKEKLDFHTSVRKTYLDLAKRDPELWKVVDATQGVDEIHFEVETIVLKALRI</sequence>
<name>A0A3D0ZT88_UNCKA</name>
<organism evidence="13 14">
    <name type="scientific">candidate division WWE3 bacterium</name>
    <dbReference type="NCBI Taxonomy" id="2053526"/>
    <lineage>
        <taxon>Bacteria</taxon>
        <taxon>Katanobacteria</taxon>
    </lineage>
</organism>
<evidence type="ECO:0000256" key="8">
    <source>
        <dbReference type="ARBA" id="ARBA00022840"/>
    </source>
</evidence>
<keyword evidence="8 11" id="KW-0067">ATP-binding</keyword>
<dbReference type="InterPro" id="IPR027417">
    <property type="entry name" value="P-loop_NTPase"/>
</dbReference>
<comment type="catalytic activity">
    <reaction evidence="9 11">
        <text>dTMP + ATP = dTDP + ADP</text>
        <dbReference type="Rhea" id="RHEA:13517"/>
        <dbReference type="ChEBI" id="CHEBI:30616"/>
        <dbReference type="ChEBI" id="CHEBI:58369"/>
        <dbReference type="ChEBI" id="CHEBI:63528"/>
        <dbReference type="ChEBI" id="CHEBI:456216"/>
        <dbReference type="EC" id="2.7.4.9"/>
    </reaction>
</comment>